<reference evidence="2" key="2">
    <citation type="submission" date="2020-12" db="EMBL/GenBank/DDBJ databases">
        <title>New Spironucleus salmonicida genome in near-complete chromosomes.</title>
        <authorList>
            <person name="Xu F."/>
            <person name="Kurt Z."/>
            <person name="Jimenez-Gonzalez A."/>
            <person name="Astvaldsson A."/>
            <person name="Andersson J.O."/>
            <person name="Svard S.G."/>
        </authorList>
    </citation>
    <scope>NUCLEOTIDE SEQUENCE</scope>
    <source>
        <strain evidence="2">ATCC 50377</strain>
    </source>
</reference>
<dbReference type="EMBL" id="KI546170">
    <property type="protein sequence ID" value="EST41457.1"/>
    <property type="molecule type" value="Genomic_DNA"/>
</dbReference>
<evidence type="ECO:0000313" key="3">
    <source>
        <dbReference type="Proteomes" id="UP000018208"/>
    </source>
</evidence>
<dbReference type="Proteomes" id="UP000018208">
    <property type="component" value="Unassembled WGS sequence"/>
</dbReference>
<name>V6LAL9_9EUKA</name>
<evidence type="ECO:0000313" key="1">
    <source>
        <dbReference type="EMBL" id="EST41457.1"/>
    </source>
</evidence>
<reference evidence="1 2" key="1">
    <citation type="journal article" date="2014" name="PLoS Genet.">
        <title>The Genome of Spironucleus salmonicida Highlights a Fish Pathogen Adapted to Fluctuating Environments.</title>
        <authorList>
            <person name="Xu F."/>
            <person name="Jerlstrom-Hultqvist J."/>
            <person name="Einarsson E."/>
            <person name="Astvaldsson A."/>
            <person name="Svard S.G."/>
            <person name="Andersson J.O."/>
        </authorList>
    </citation>
    <scope>NUCLEOTIDE SEQUENCE</scope>
    <source>
        <strain evidence="2">ATCC 50377</strain>
    </source>
</reference>
<evidence type="ECO:0000313" key="2">
    <source>
        <dbReference type="EMBL" id="KAH0572396.1"/>
    </source>
</evidence>
<organism evidence="1">
    <name type="scientific">Spironucleus salmonicida</name>
    <dbReference type="NCBI Taxonomy" id="348837"/>
    <lineage>
        <taxon>Eukaryota</taxon>
        <taxon>Metamonada</taxon>
        <taxon>Diplomonadida</taxon>
        <taxon>Hexamitidae</taxon>
        <taxon>Hexamitinae</taxon>
        <taxon>Spironucleus</taxon>
    </lineage>
</organism>
<accession>V6LAL9</accession>
<dbReference type="EMBL" id="AUWU02000006">
    <property type="protein sequence ID" value="KAH0572396.1"/>
    <property type="molecule type" value="Genomic_DNA"/>
</dbReference>
<keyword evidence="3" id="KW-1185">Reference proteome</keyword>
<protein>
    <submittedName>
        <fullName evidence="1">Uncharacterized protein</fullName>
    </submittedName>
</protein>
<proteinExistence type="predicted"/>
<dbReference type="AlphaFoldDB" id="V6LAL9"/>
<dbReference type="VEuPathDB" id="GiardiaDB:SS50377_26606"/>
<gene>
    <name evidence="1" type="ORF">SS50377_19176</name>
    <name evidence="2" type="ORF">SS50377_26606</name>
</gene>
<sequence length="301" mass="34406">MNFANNHMYSINQQHVSNKIELKPQDDFFITPDNHFIAVKTDNTQTFIIDFEANQIIPTTQLVMLPTPEQNDLSVQTVTKRALAAQFASNTIKKRMIRSKALYVQDPTKIANNRSPLENNFFPFNLDATKQSEVFPLKGLLAIENQLFAQVNASTLSKEYTNFNTYRIAEFASKDLQKPNYINIQITEELEAILRDYGMEESQESLVLASLIHSISTSKGNLQHNIDVQIRRKLGNFNLNIVQQYIILLALHVFKFNIGIEVLERMGKMTSLQCQNFVQKLGCKIIEGYVSFEVGDVQIHV</sequence>